<organism evidence="8 9">
    <name type="scientific">Syntrophobotulus glycolicus (strain DSM 8271 / FlGlyR)</name>
    <dbReference type="NCBI Taxonomy" id="645991"/>
    <lineage>
        <taxon>Bacteria</taxon>
        <taxon>Bacillati</taxon>
        <taxon>Bacillota</taxon>
        <taxon>Clostridia</taxon>
        <taxon>Eubacteriales</taxon>
        <taxon>Desulfitobacteriaceae</taxon>
        <taxon>Syntrophobotulus</taxon>
    </lineage>
</organism>
<dbReference type="STRING" id="645991.Sgly_2454"/>
<keyword evidence="3" id="KW-0547">Nucleotide-binding</keyword>
<dbReference type="GO" id="GO:0008803">
    <property type="term" value="F:bis(5'-nucleosyl)-tetraphosphatase (symmetrical) activity"/>
    <property type="evidence" value="ECO:0007669"/>
    <property type="project" value="UniProtKB-EC"/>
</dbReference>
<dbReference type="Proteomes" id="UP000007488">
    <property type="component" value="Chromosome"/>
</dbReference>
<evidence type="ECO:0000256" key="5">
    <source>
        <dbReference type="ARBA" id="ARBA00023004"/>
    </source>
</evidence>
<dbReference type="InterPro" id="IPR005249">
    <property type="entry name" value="YqeK"/>
</dbReference>
<name>F0SVG6_SYNGF</name>
<proteinExistence type="predicted"/>
<dbReference type="PANTHER" id="PTHR35795">
    <property type="entry name" value="SLR1885 PROTEIN"/>
    <property type="match status" value="1"/>
</dbReference>
<evidence type="ECO:0000256" key="6">
    <source>
        <dbReference type="ARBA" id="ARBA00049417"/>
    </source>
</evidence>
<dbReference type="KEGG" id="sgy:Sgly_2454"/>
<reference evidence="8 9" key="1">
    <citation type="journal article" date="2011" name="Stand. Genomic Sci.">
        <title>Complete genome sequence of Syntrophobotulus glycolicus type strain (FlGlyR).</title>
        <authorList>
            <person name="Han C."/>
            <person name="Mwirichia R."/>
            <person name="Chertkov O."/>
            <person name="Held B."/>
            <person name="Lapidus A."/>
            <person name="Nolan M."/>
            <person name="Lucas S."/>
            <person name="Hammon N."/>
            <person name="Deshpande S."/>
            <person name="Cheng J.F."/>
            <person name="Tapia R."/>
            <person name="Goodwin L."/>
            <person name="Pitluck S."/>
            <person name="Huntemann M."/>
            <person name="Liolios K."/>
            <person name="Ivanova N."/>
            <person name="Pagani I."/>
            <person name="Mavromatis K."/>
            <person name="Ovchinikova G."/>
            <person name="Pati A."/>
            <person name="Chen A."/>
            <person name="Palaniappan K."/>
            <person name="Land M."/>
            <person name="Hauser L."/>
            <person name="Brambilla E.M."/>
            <person name="Rohde M."/>
            <person name="Spring S."/>
            <person name="Sikorski J."/>
            <person name="Goker M."/>
            <person name="Woyke T."/>
            <person name="Bristow J."/>
            <person name="Eisen J.A."/>
            <person name="Markowitz V."/>
            <person name="Hugenholtz P."/>
            <person name="Kyrpides N.C."/>
            <person name="Klenk H.P."/>
            <person name="Detter J.C."/>
        </authorList>
    </citation>
    <scope>NUCLEOTIDE SEQUENCE [LARGE SCALE GENOMIC DNA]</scope>
    <source>
        <strain evidence="9">DSM 8271 / FlGlyR</strain>
    </source>
</reference>
<evidence type="ECO:0000256" key="1">
    <source>
        <dbReference type="ARBA" id="ARBA00012506"/>
    </source>
</evidence>
<keyword evidence="5" id="KW-0408">Iron</keyword>
<dbReference type="eggNOG" id="COG1713">
    <property type="taxonomic scope" value="Bacteria"/>
</dbReference>
<protein>
    <recommendedName>
        <fullName evidence="1">bis(5'-nucleosyl)-tetraphosphatase (symmetrical)</fullName>
        <ecNumber evidence="1">3.6.1.41</ecNumber>
    </recommendedName>
</protein>
<evidence type="ECO:0000313" key="8">
    <source>
        <dbReference type="EMBL" id="ADY56739.1"/>
    </source>
</evidence>
<keyword evidence="2" id="KW-0479">Metal-binding</keyword>
<keyword evidence="9" id="KW-1185">Reference proteome</keyword>
<dbReference type="GO" id="GO:0000166">
    <property type="term" value="F:nucleotide binding"/>
    <property type="evidence" value="ECO:0007669"/>
    <property type="project" value="UniProtKB-KW"/>
</dbReference>
<dbReference type="CDD" id="cd00077">
    <property type="entry name" value="HDc"/>
    <property type="match status" value="1"/>
</dbReference>
<evidence type="ECO:0000313" key="9">
    <source>
        <dbReference type="Proteomes" id="UP000007488"/>
    </source>
</evidence>
<dbReference type="EMBL" id="CP002547">
    <property type="protein sequence ID" value="ADY56739.1"/>
    <property type="molecule type" value="Genomic_DNA"/>
</dbReference>
<dbReference type="HOGENOM" id="CLU_089580_1_2_9"/>
<dbReference type="Gene3D" id="1.10.3210.10">
    <property type="entry name" value="Hypothetical protein af1432"/>
    <property type="match status" value="1"/>
</dbReference>
<dbReference type="PANTHER" id="PTHR35795:SF1">
    <property type="entry name" value="BIS(5'-NUCLEOSYL)-TETRAPHOSPHATASE, SYMMETRICAL"/>
    <property type="match status" value="1"/>
</dbReference>
<dbReference type="AlphaFoldDB" id="F0SVG6"/>
<keyword evidence="4" id="KW-0378">Hydrolase</keyword>
<reference evidence="9" key="2">
    <citation type="submission" date="2011-02" db="EMBL/GenBank/DDBJ databases">
        <title>The complete genome of Syntrophobotulus glycolicus DSM 8271.</title>
        <authorList>
            <person name="Lucas S."/>
            <person name="Copeland A."/>
            <person name="Lapidus A."/>
            <person name="Bruce D."/>
            <person name="Goodwin L."/>
            <person name="Pitluck S."/>
            <person name="Kyrpides N."/>
            <person name="Mavromatis K."/>
            <person name="Pagani I."/>
            <person name="Ivanova N."/>
            <person name="Mikhailova N."/>
            <person name="Chertkov O."/>
            <person name="Held B."/>
            <person name="Detter J.C."/>
            <person name="Tapia R."/>
            <person name="Han C."/>
            <person name="Land M."/>
            <person name="Hauser L."/>
            <person name="Markowitz V."/>
            <person name="Cheng J.-F."/>
            <person name="Hugenholtz P."/>
            <person name="Woyke T."/>
            <person name="Wu D."/>
            <person name="Spring S."/>
            <person name="Schroeder M."/>
            <person name="Brambilla E."/>
            <person name="Klenk H.-P."/>
            <person name="Eisen J.A."/>
        </authorList>
    </citation>
    <scope>NUCLEOTIDE SEQUENCE [LARGE SCALE GENOMIC DNA]</scope>
    <source>
        <strain evidence="9">DSM 8271 / FlGlyR</strain>
    </source>
</reference>
<dbReference type="InterPro" id="IPR051094">
    <property type="entry name" value="Diverse_Catalytic_Enzymes"/>
</dbReference>
<dbReference type="InterPro" id="IPR006674">
    <property type="entry name" value="HD_domain"/>
</dbReference>
<evidence type="ECO:0000256" key="2">
    <source>
        <dbReference type="ARBA" id="ARBA00022723"/>
    </source>
</evidence>
<dbReference type="Pfam" id="PF01966">
    <property type="entry name" value="HD"/>
    <property type="match status" value="1"/>
</dbReference>
<sequence length="205" mass="22755">MDHPDDYRKLVQGKLSAERYQHVLGVEQVAVELAGKYSINSESASIAALTHDLEKERPWSEQKALAQALGLISCPEDLVNPQVLHGRLAAYVLEHDYAMTDIDILNAVANHTLGRPGMSALEMLIYSADLIEPGRSFTGVDNLREKLYDDLIEGTYACVGHMLAYLEQQGRPVHPLTRLAFLDLEKRTGKSRGGFSDHLSVSREV</sequence>
<dbReference type="InterPro" id="IPR003607">
    <property type="entry name" value="HD/PDEase_dom"/>
</dbReference>
<feature type="domain" description="HD/PDEase" evidence="7">
    <location>
        <begin position="15"/>
        <end position="143"/>
    </location>
</feature>
<accession>F0SVG6</accession>
<dbReference type="GO" id="GO:0046872">
    <property type="term" value="F:metal ion binding"/>
    <property type="evidence" value="ECO:0007669"/>
    <property type="project" value="UniProtKB-KW"/>
</dbReference>
<dbReference type="NCBIfam" id="TIGR00488">
    <property type="entry name" value="bis(5'-nucleosyl)-tetraphosphatase (symmetrical) YqeK"/>
    <property type="match status" value="1"/>
</dbReference>
<dbReference type="RefSeq" id="WP_013625604.1">
    <property type="nucleotide sequence ID" value="NC_015172.1"/>
</dbReference>
<dbReference type="EC" id="3.6.1.41" evidence="1"/>
<evidence type="ECO:0000256" key="3">
    <source>
        <dbReference type="ARBA" id="ARBA00022741"/>
    </source>
</evidence>
<evidence type="ECO:0000256" key="4">
    <source>
        <dbReference type="ARBA" id="ARBA00022801"/>
    </source>
</evidence>
<dbReference type="SMART" id="SM00471">
    <property type="entry name" value="HDc"/>
    <property type="match status" value="1"/>
</dbReference>
<gene>
    <name evidence="8" type="ordered locus">Sgly_2454</name>
</gene>
<evidence type="ECO:0000259" key="7">
    <source>
        <dbReference type="SMART" id="SM00471"/>
    </source>
</evidence>
<comment type="catalytic activity">
    <reaction evidence="6">
        <text>P(1),P(4)-bis(5'-adenosyl) tetraphosphate + H2O = 2 ADP + 2 H(+)</text>
        <dbReference type="Rhea" id="RHEA:24252"/>
        <dbReference type="ChEBI" id="CHEBI:15377"/>
        <dbReference type="ChEBI" id="CHEBI:15378"/>
        <dbReference type="ChEBI" id="CHEBI:58141"/>
        <dbReference type="ChEBI" id="CHEBI:456216"/>
        <dbReference type="EC" id="3.6.1.41"/>
    </reaction>
</comment>
<dbReference type="SUPFAM" id="SSF109604">
    <property type="entry name" value="HD-domain/PDEase-like"/>
    <property type="match status" value="1"/>
</dbReference>